<protein>
    <recommendedName>
        <fullName evidence="2">DUF4935 domain-containing protein</fullName>
    </recommendedName>
</protein>
<gene>
    <name evidence="3" type="ordered locus">Cphy_0923</name>
</gene>
<keyword evidence="1" id="KW-0175">Coiled coil</keyword>
<dbReference type="OrthoDB" id="2042903at2"/>
<accession>A9KLH8</accession>
<evidence type="ECO:0000313" key="3">
    <source>
        <dbReference type="EMBL" id="ABX41307.1"/>
    </source>
</evidence>
<evidence type="ECO:0000259" key="2">
    <source>
        <dbReference type="Pfam" id="PF16289"/>
    </source>
</evidence>
<feature type="coiled-coil region" evidence="1">
    <location>
        <begin position="471"/>
        <end position="502"/>
    </location>
</feature>
<evidence type="ECO:0000256" key="1">
    <source>
        <dbReference type="SAM" id="Coils"/>
    </source>
</evidence>
<organism evidence="3 4">
    <name type="scientific">Lachnoclostridium phytofermentans (strain ATCC 700394 / DSM 18823 / ISDg)</name>
    <name type="common">Clostridium phytofermentans</name>
    <dbReference type="NCBI Taxonomy" id="357809"/>
    <lineage>
        <taxon>Bacteria</taxon>
        <taxon>Bacillati</taxon>
        <taxon>Bacillota</taxon>
        <taxon>Clostridia</taxon>
        <taxon>Lachnospirales</taxon>
        <taxon>Lachnospiraceae</taxon>
    </lineage>
</organism>
<dbReference type="AlphaFoldDB" id="A9KLH8"/>
<proteinExistence type="predicted"/>
<dbReference type="InterPro" id="IPR032557">
    <property type="entry name" value="DUF4935"/>
</dbReference>
<dbReference type="Proteomes" id="UP000000370">
    <property type="component" value="Chromosome"/>
</dbReference>
<dbReference type="SUPFAM" id="SSF88723">
    <property type="entry name" value="PIN domain-like"/>
    <property type="match status" value="1"/>
</dbReference>
<name>A9KLH8_LACP7</name>
<evidence type="ECO:0000313" key="4">
    <source>
        <dbReference type="Proteomes" id="UP000000370"/>
    </source>
</evidence>
<dbReference type="eggNOG" id="ENOG5030IVA">
    <property type="taxonomic scope" value="Bacteria"/>
</dbReference>
<dbReference type="InterPro" id="IPR029060">
    <property type="entry name" value="PIN-like_dom_sf"/>
</dbReference>
<keyword evidence="4" id="KW-1185">Reference proteome</keyword>
<dbReference type="KEGG" id="cpy:Cphy_0923"/>
<dbReference type="RefSeq" id="WP_012198953.1">
    <property type="nucleotide sequence ID" value="NC_010001.1"/>
</dbReference>
<reference evidence="4" key="1">
    <citation type="submission" date="2007-11" db="EMBL/GenBank/DDBJ databases">
        <title>Complete genome sequence of Clostridium phytofermentans ISDg.</title>
        <authorList>
            <person name="Leschine S.B."/>
            <person name="Warnick T.A."/>
            <person name="Blanchard J.L."/>
            <person name="Schnell D.J."/>
            <person name="Petit E.L."/>
            <person name="LaTouf W.G."/>
            <person name="Copeland A."/>
            <person name="Lucas S."/>
            <person name="Lapidus A."/>
            <person name="Barry K."/>
            <person name="Glavina del Rio T."/>
            <person name="Dalin E."/>
            <person name="Tice H."/>
            <person name="Pitluck S."/>
            <person name="Kiss H."/>
            <person name="Brettin T."/>
            <person name="Bruce D."/>
            <person name="Detter J.C."/>
            <person name="Han C."/>
            <person name="Kuske C."/>
            <person name="Schmutz J."/>
            <person name="Larimer F."/>
            <person name="Land M."/>
            <person name="Hauser L."/>
            <person name="Kyrpides N."/>
            <person name="Kim E.A."/>
            <person name="Richardson P."/>
        </authorList>
    </citation>
    <scope>NUCLEOTIDE SEQUENCE [LARGE SCALE GENOMIC DNA]</scope>
    <source>
        <strain evidence="4">ATCC 700394 / DSM 18823 / ISDg</strain>
    </source>
</reference>
<dbReference type="Pfam" id="PF16289">
    <property type="entry name" value="PIN_12"/>
    <property type="match status" value="1"/>
</dbReference>
<feature type="coiled-coil region" evidence="1">
    <location>
        <begin position="56"/>
        <end position="124"/>
    </location>
</feature>
<sequence length="505" mass="58923">MKYILMDTNIYLDILIDRKNQVSSKLVETFEKLLDYDEIKLIVPSIVKFETYKHIYEEFDKVSKNLKKTIKNIEQLYGINAYKVNSLDIKDYKKKSKKELQDAADMFEANKETYLEDLKRLIEKVFNHRNTIIINEDDNLIKSCFLRRMYKKAPFHIEGKDSIADGMITETLINITYYITVDDDSEVYFVTGNYTDFADKDNKDILHPHIDQDLVSNGLDKKVSYIRTFQQLIGKSLVQEVTNANLKEEFERELEEEEEQLREQQEMEYSDLYRESFGLSSLSSFESNLEDTFIDSDFYEKVCSVFRDINGTYSAFEDFASFYEYDLIDYFNTLSLADIESVIQKMNEFFDNIGEATVVPSFEGICNIKDWILAKVEELDYCKYDIRLPDVLEFGDEIAIFDVHKQKSYLIIDELQLSPDDGGQDDIDIRIKDESGDILARGYIQVTYGNMELDEDGGLGDGCSEGVDYNALEIEEQIEQIALELEAERIKNEELIDDLRNRFGL</sequence>
<feature type="coiled-coil region" evidence="1">
    <location>
        <begin position="240"/>
        <end position="275"/>
    </location>
</feature>
<feature type="domain" description="DUF4935" evidence="2">
    <location>
        <begin position="4"/>
        <end position="197"/>
    </location>
</feature>
<dbReference type="HOGENOM" id="CLU_530679_0_0_9"/>
<dbReference type="EMBL" id="CP000885">
    <property type="protein sequence ID" value="ABX41307.1"/>
    <property type="molecule type" value="Genomic_DNA"/>
</dbReference>